<sequence length="167" mass="18403">MSEDSIRVIVTGGTFDKHYDEIRGELTFRESHMPEILAKARVRVPVVLEMNQLIDSLQMQDENRMAVLVSCKSAPEKRIVITHGTDTMTATASLLGSAGLAKTIVLTGAMVPYKIQDSDALFNFGTAFSAVQLLPPGVYIAMNGRVFSWDRVRKNKDLGVFEALEPS</sequence>
<evidence type="ECO:0000313" key="2">
    <source>
        <dbReference type="EMBL" id="MPL58802.1"/>
    </source>
</evidence>
<accession>A0A644SYH0</accession>
<dbReference type="Pfam" id="PF00710">
    <property type="entry name" value="Asparaginase"/>
    <property type="match status" value="1"/>
</dbReference>
<dbReference type="InterPro" id="IPR006034">
    <property type="entry name" value="Asparaginase/glutaminase-like"/>
</dbReference>
<proteinExistence type="predicted"/>
<dbReference type="SUPFAM" id="SSF53774">
    <property type="entry name" value="Glutaminase/Asparaginase"/>
    <property type="match status" value="1"/>
</dbReference>
<dbReference type="AlphaFoldDB" id="A0A644SYH0"/>
<dbReference type="InterPro" id="IPR037152">
    <property type="entry name" value="L-asparaginase_N_sf"/>
</dbReference>
<dbReference type="PRINTS" id="PR00139">
    <property type="entry name" value="ASNGLNASE"/>
</dbReference>
<dbReference type="PROSITE" id="PS51732">
    <property type="entry name" value="ASN_GLN_ASE_3"/>
    <property type="match status" value="1"/>
</dbReference>
<name>A0A644SYH0_9ZZZZ</name>
<gene>
    <name evidence="2" type="ORF">SDC9_04345</name>
</gene>
<feature type="domain" description="L-asparaginase N-terminal" evidence="1">
    <location>
        <begin position="6"/>
        <end position="156"/>
    </location>
</feature>
<dbReference type="EMBL" id="VSSQ01000008">
    <property type="protein sequence ID" value="MPL58802.1"/>
    <property type="molecule type" value="Genomic_DNA"/>
</dbReference>
<dbReference type="InterPro" id="IPR036152">
    <property type="entry name" value="Asp/glu_Ase-like_sf"/>
</dbReference>
<protein>
    <recommendedName>
        <fullName evidence="1">L-asparaginase N-terminal domain-containing protein</fullName>
    </recommendedName>
</protein>
<dbReference type="PIRSF" id="PIRSF001220">
    <property type="entry name" value="L-ASNase_gatD"/>
    <property type="match status" value="1"/>
</dbReference>
<dbReference type="InterPro" id="IPR027474">
    <property type="entry name" value="L-asparaginase_N"/>
</dbReference>
<dbReference type="Gene3D" id="3.40.50.1170">
    <property type="entry name" value="L-asparaginase, N-terminal domain"/>
    <property type="match status" value="1"/>
</dbReference>
<reference evidence="2" key="1">
    <citation type="submission" date="2019-08" db="EMBL/GenBank/DDBJ databases">
        <authorList>
            <person name="Kucharzyk K."/>
            <person name="Murdoch R.W."/>
            <person name="Higgins S."/>
            <person name="Loffler F."/>
        </authorList>
    </citation>
    <scope>NUCLEOTIDE SEQUENCE</scope>
</reference>
<dbReference type="PIRSF" id="PIRSF500176">
    <property type="entry name" value="L_ASNase"/>
    <property type="match status" value="1"/>
</dbReference>
<dbReference type="PANTHER" id="PTHR11707">
    <property type="entry name" value="L-ASPARAGINASE"/>
    <property type="match status" value="1"/>
</dbReference>
<comment type="caution">
    <text evidence="2">The sequence shown here is derived from an EMBL/GenBank/DDBJ whole genome shotgun (WGS) entry which is preliminary data.</text>
</comment>
<dbReference type="PANTHER" id="PTHR11707:SF28">
    <property type="entry name" value="60 KDA LYSOPHOSPHOLIPASE"/>
    <property type="match status" value="1"/>
</dbReference>
<evidence type="ECO:0000259" key="1">
    <source>
        <dbReference type="Pfam" id="PF00710"/>
    </source>
</evidence>
<organism evidence="2">
    <name type="scientific">bioreactor metagenome</name>
    <dbReference type="NCBI Taxonomy" id="1076179"/>
    <lineage>
        <taxon>unclassified sequences</taxon>
        <taxon>metagenomes</taxon>
        <taxon>ecological metagenomes</taxon>
    </lineage>
</organism>